<keyword evidence="6 7" id="KW-0472">Membrane</keyword>
<sequence>MLTQRLKQIGPGMLVAAAFIGPGTVTASTLAGANFGYVLLWALLFATLATMALQEMTARLGTVAQRGLGEALAEMLQHSWFKWPMTALVLVALYGGNAAYEGGNLAGATLGIEAVLGTDSNVKQFATIVLSLIAASVLLAGNYRTVERILIVLVLMMSLAFIVSFLVVRPDFSAMLSGLFSPSIPAGSLLTVIALIGTTVVPYNLFLHASAAKARWHSAAHLKHARTDTVVSIGLGGLVTILIVSTAAASMYQQALEVNSAADMAIQLEPLFGSASRILLGLGLFAAGLSSSITAPLATAYAVSEILSLGGKPSQTNFKAIALSVLLIGTGLALTGIKPIKLIMLAQFANGLILPIIAGFLLWSMNNKNILGKHVNGWKANTLGTVVIVVITLLGLRAIGRVFGLPW</sequence>
<evidence type="ECO:0000256" key="2">
    <source>
        <dbReference type="ARBA" id="ARBA00022448"/>
    </source>
</evidence>
<dbReference type="PANTHER" id="PTHR11706">
    <property type="entry name" value="SOLUTE CARRIER PROTEIN FAMILY 11 MEMBER"/>
    <property type="match status" value="1"/>
</dbReference>
<dbReference type="GO" id="GO:0034755">
    <property type="term" value="P:iron ion transmembrane transport"/>
    <property type="evidence" value="ECO:0007669"/>
    <property type="project" value="TreeGrafter"/>
</dbReference>
<proteinExistence type="predicted"/>
<evidence type="ECO:0000313" key="9">
    <source>
        <dbReference type="Proteomes" id="UP000253083"/>
    </source>
</evidence>
<dbReference type="Proteomes" id="UP000253083">
    <property type="component" value="Unassembled WGS sequence"/>
</dbReference>
<evidence type="ECO:0000256" key="3">
    <source>
        <dbReference type="ARBA" id="ARBA00022692"/>
    </source>
</evidence>
<comment type="subcellular location">
    <subcellularLocation>
        <location evidence="1">Membrane</location>
        <topology evidence="1">Multi-pass membrane protein</topology>
    </subcellularLocation>
</comment>
<feature type="transmembrane region" description="Helical" evidence="7">
    <location>
        <begin position="79"/>
        <end position="100"/>
    </location>
</feature>
<protein>
    <submittedName>
        <fullName evidence="8">NRAMP (Natural resistance-associated macrophage protein)-like metal ion transporter</fullName>
    </submittedName>
</protein>
<evidence type="ECO:0000313" key="8">
    <source>
        <dbReference type="EMBL" id="RBP52727.1"/>
    </source>
</evidence>
<evidence type="ECO:0000256" key="5">
    <source>
        <dbReference type="ARBA" id="ARBA00022989"/>
    </source>
</evidence>
<dbReference type="AlphaFoldDB" id="A0A395JMN2"/>
<feature type="transmembrane region" description="Helical" evidence="7">
    <location>
        <begin position="37"/>
        <end position="58"/>
    </location>
</feature>
<feature type="transmembrane region" description="Helical" evidence="7">
    <location>
        <begin position="188"/>
        <end position="209"/>
    </location>
</feature>
<dbReference type="InterPro" id="IPR001046">
    <property type="entry name" value="NRAMP_fam"/>
</dbReference>
<feature type="transmembrane region" description="Helical" evidence="7">
    <location>
        <begin position="150"/>
        <end position="168"/>
    </location>
</feature>
<comment type="caution">
    <text evidence="8">The sequence shown here is derived from an EMBL/GenBank/DDBJ whole genome shotgun (WGS) entry which is preliminary data.</text>
</comment>
<dbReference type="FunCoup" id="A0A395JMN2">
    <property type="interactions" value="308"/>
</dbReference>
<feature type="transmembrane region" description="Helical" evidence="7">
    <location>
        <begin position="278"/>
        <end position="304"/>
    </location>
</feature>
<dbReference type="OrthoDB" id="9787548at2"/>
<feature type="transmembrane region" description="Helical" evidence="7">
    <location>
        <begin position="316"/>
        <end position="337"/>
    </location>
</feature>
<feature type="transmembrane region" description="Helical" evidence="7">
    <location>
        <begin position="125"/>
        <end position="143"/>
    </location>
</feature>
<accession>A0A395JMN2</accession>
<evidence type="ECO:0000256" key="6">
    <source>
        <dbReference type="ARBA" id="ARBA00023136"/>
    </source>
</evidence>
<feature type="transmembrane region" description="Helical" evidence="7">
    <location>
        <begin position="383"/>
        <end position="404"/>
    </location>
</feature>
<dbReference type="Pfam" id="PF01566">
    <property type="entry name" value="Nramp"/>
    <property type="match status" value="1"/>
</dbReference>
<organism evidence="8 9">
    <name type="scientific">Arenicella xantha</name>
    <dbReference type="NCBI Taxonomy" id="644221"/>
    <lineage>
        <taxon>Bacteria</taxon>
        <taxon>Pseudomonadati</taxon>
        <taxon>Pseudomonadota</taxon>
        <taxon>Gammaproteobacteria</taxon>
        <taxon>Arenicellales</taxon>
        <taxon>Arenicellaceae</taxon>
        <taxon>Arenicella</taxon>
    </lineage>
</organism>
<dbReference type="PANTHER" id="PTHR11706:SF33">
    <property type="entry name" value="NATURAL RESISTANCE-ASSOCIATED MACROPHAGE PROTEIN 2"/>
    <property type="match status" value="1"/>
</dbReference>
<dbReference type="InParanoid" id="A0A395JMN2"/>
<dbReference type="GO" id="GO:0005886">
    <property type="term" value="C:plasma membrane"/>
    <property type="evidence" value="ECO:0007669"/>
    <property type="project" value="TreeGrafter"/>
</dbReference>
<keyword evidence="3 7" id="KW-0812">Transmembrane</keyword>
<name>A0A395JMN2_9GAMM</name>
<feature type="transmembrane region" description="Helical" evidence="7">
    <location>
        <begin position="343"/>
        <end position="363"/>
    </location>
</feature>
<reference evidence="8 9" key="1">
    <citation type="submission" date="2018-06" db="EMBL/GenBank/DDBJ databases">
        <title>Genomic Encyclopedia of Type Strains, Phase IV (KMG-IV): sequencing the most valuable type-strain genomes for metagenomic binning, comparative biology and taxonomic classification.</title>
        <authorList>
            <person name="Goeker M."/>
        </authorList>
    </citation>
    <scope>NUCLEOTIDE SEQUENCE [LARGE SCALE GENOMIC DNA]</scope>
    <source>
        <strain evidence="8 9">DSM 24032</strain>
    </source>
</reference>
<dbReference type="RefSeq" id="WP_113952352.1">
    <property type="nucleotide sequence ID" value="NZ_QNRT01000001.1"/>
</dbReference>
<dbReference type="GO" id="GO:0015293">
    <property type="term" value="F:symporter activity"/>
    <property type="evidence" value="ECO:0007669"/>
    <property type="project" value="UniProtKB-KW"/>
</dbReference>
<keyword evidence="9" id="KW-1185">Reference proteome</keyword>
<dbReference type="GO" id="GO:0005384">
    <property type="term" value="F:manganese ion transmembrane transporter activity"/>
    <property type="evidence" value="ECO:0007669"/>
    <property type="project" value="TreeGrafter"/>
</dbReference>
<keyword evidence="5 7" id="KW-1133">Transmembrane helix</keyword>
<evidence type="ECO:0000256" key="4">
    <source>
        <dbReference type="ARBA" id="ARBA00022847"/>
    </source>
</evidence>
<evidence type="ECO:0000256" key="7">
    <source>
        <dbReference type="SAM" id="Phobius"/>
    </source>
</evidence>
<dbReference type="NCBIfam" id="NF037982">
    <property type="entry name" value="Nramp_1"/>
    <property type="match status" value="1"/>
</dbReference>
<keyword evidence="4" id="KW-0769">Symport</keyword>
<keyword evidence="2" id="KW-0813">Transport</keyword>
<feature type="transmembrane region" description="Helical" evidence="7">
    <location>
        <begin position="230"/>
        <end position="252"/>
    </location>
</feature>
<gene>
    <name evidence="8" type="ORF">DFR28_101109</name>
</gene>
<dbReference type="EMBL" id="QNRT01000001">
    <property type="protein sequence ID" value="RBP52727.1"/>
    <property type="molecule type" value="Genomic_DNA"/>
</dbReference>
<evidence type="ECO:0000256" key="1">
    <source>
        <dbReference type="ARBA" id="ARBA00004141"/>
    </source>
</evidence>
<dbReference type="GO" id="GO:0015086">
    <property type="term" value="F:cadmium ion transmembrane transporter activity"/>
    <property type="evidence" value="ECO:0007669"/>
    <property type="project" value="TreeGrafter"/>
</dbReference>